<dbReference type="InterPro" id="IPR011611">
    <property type="entry name" value="PfkB_dom"/>
</dbReference>
<evidence type="ECO:0000256" key="4">
    <source>
        <dbReference type="ARBA" id="ARBA00022777"/>
    </source>
</evidence>
<evidence type="ECO:0000256" key="1">
    <source>
        <dbReference type="ARBA" id="ARBA00010688"/>
    </source>
</evidence>
<dbReference type="RefSeq" id="WP_099242009.1">
    <property type="nucleotide sequence ID" value="NZ_FXXP01000001.1"/>
</dbReference>
<dbReference type="PANTHER" id="PTHR46566">
    <property type="entry name" value="1-PHOSPHOFRUCTOKINASE-RELATED"/>
    <property type="match status" value="1"/>
</dbReference>
<dbReference type="PANTHER" id="PTHR46566:SF2">
    <property type="entry name" value="ATP-DEPENDENT 6-PHOSPHOFRUCTOKINASE ISOZYME 2"/>
    <property type="match status" value="1"/>
</dbReference>
<dbReference type="Gene3D" id="3.40.1190.20">
    <property type="match status" value="1"/>
</dbReference>
<keyword evidence="5" id="KW-0067">ATP-binding</keyword>
<reference evidence="9" key="1">
    <citation type="submission" date="2017-05" db="EMBL/GenBank/DDBJ databases">
        <authorList>
            <person name="Rodrigo-Torres L."/>
            <person name="Arahal R. D."/>
            <person name="Lucena T."/>
        </authorList>
    </citation>
    <scope>NUCLEOTIDE SEQUENCE [LARGE SCALE GENOMIC DNA]</scope>
    <source>
        <strain evidence="9">CECT 8649</strain>
    </source>
</reference>
<evidence type="ECO:0000313" key="8">
    <source>
        <dbReference type="EMBL" id="SMX26276.1"/>
    </source>
</evidence>
<dbReference type="GO" id="GO:0003872">
    <property type="term" value="F:6-phosphofructokinase activity"/>
    <property type="evidence" value="ECO:0007669"/>
    <property type="project" value="TreeGrafter"/>
</dbReference>
<keyword evidence="4 8" id="KW-0418">Kinase</keyword>
<dbReference type="CDD" id="cd01164">
    <property type="entry name" value="FruK_PfkB_like"/>
    <property type="match status" value="1"/>
</dbReference>
<dbReference type="InterPro" id="IPR017583">
    <property type="entry name" value="Tagatose/fructose_Pkinase"/>
</dbReference>
<dbReference type="Proteomes" id="UP000225972">
    <property type="component" value="Unassembled WGS sequence"/>
</dbReference>
<accession>A0A238J8T3</accession>
<dbReference type="NCBIfam" id="TIGR03168">
    <property type="entry name" value="1-PFK"/>
    <property type="match status" value="1"/>
</dbReference>
<evidence type="ECO:0000256" key="3">
    <source>
        <dbReference type="ARBA" id="ARBA00022741"/>
    </source>
</evidence>
<gene>
    <name evidence="8" type="primary">pfkB</name>
    <name evidence="8" type="ORF">TRP8649_00349</name>
</gene>
<name>A0A238J8T3_9RHOB</name>
<sequence length="313" mass="32300">MTPILTVTLNPALDLATSVDQVRANVKLRCGPETAEAGGGGVNVARAVTQLGGQASAWVALGGPNGDALGAILDDLLPDWHRFEAPGQTRHSFSVTEAASGDQLRFVLTGPSWSADQLDAAMAQIADGAAQDAFVVFSGSMPPGMEPGFLAQACAQLAPRKVVIDTSGQHLEAQARGSTSAPFVLRMDSHEAQTLSGLPLETQRDSAQFAEKLRQNGAGEIVIIARGADGSVMADGTGLWHVNASNEEVVSAIGAGDSFVGGFVMGLAQGKNAGQALRFGAAAASAAVISEGTQLCRRADWDRLLVQTKLTQL</sequence>
<organism evidence="8 9">
    <name type="scientific">Pelagimonas phthalicica</name>
    <dbReference type="NCBI Taxonomy" id="1037362"/>
    <lineage>
        <taxon>Bacteria</taxon>
        <taxon>Pseudomonadati</taxon>
        <taxon>Pseudomonadota</taxon>
        <taxon>Alphaproteobacteria</taxon>
        <taxon>Rhodobacterales</taxon>
        <taxon>Roseobacteraceae</taxon>
        <taxon>Pelagimonas</taxon>
    </lineage>
</organism>
<keyword evidence="9" id="KW-1185">Reference proteome</keyword>
<evidence type="ECO:0000256" key="6">
    <source>
        <dbReference type="PIRNR" id="PIRNR000535"/>
    </source>
</evidence>
<protein>
    <recommendedName>
        <fullName evidence="6">Phosphofructokinase</fullName>
    </recommendedName>
</protein>
<dbReference type="GO" id="GO:0005524">
    <property type="term" value="F:ATP binding"/>
    <property type="evidence" value="ECO:0007669"/>
    <property type="project" value="UniProtKB-KW"/>
</dbReference>
<dbReference type="PROSITE" id="PS00583">
    <property type="entry name" value="PFKB_KINASES_1"/>
    <property type="match status" value="1"/>
</dbReference>
<evidence type="ECO:0000313" key="9">
    <source>
        <dbReference type="Proteomes" id="UP000225972"/>
    </source>
</evidence>
<dbReference type="PIRSF" id="PIRSF000535">
    <property type="entry name" value="1PFK/6PFK/LacC"/>
    <property type="match status" value="1"/>
</dbReference>
<dbReference type="OrthoDB" id="9801219at2"/>
<feature type="domain" description="Carbohydrate kinase PfkB" evidence="7">
    <location>
        <begin position="22"/>
        <end position="296"/>
    </location>
</feature>
<keyword evidence="2 6" id="KW-0808">Transferase</keyword>
<evidence type="ECO:0000259" key="7">
    <source>
        <dbReference type="Pfam" id="PF00294"/>
    </source>
</evidence>
<dbReference type="InterPro" id="IPR029056">
    <property type="entry name" value="Ribokinase-like"/>
</dbReference>
<evidence type="ECO:0000256" key="2">
    <source>
        <dbReference type="ARBA" id="ARBA00022679"/>
    </source>
</evidence>
<dbReference type="AlphaFoldDB" id="A0A238J8T3"/>
<dbReference type="InterPro" id="IPR002173">
    <property type="entry name" value="Carboh/pur_kinase_PfkB_CS"/>
</dbReference>
<dbReference type="EMBL" id="FXXP01000001">
    <property type="protein sequence ID" value="SMX26276.1"/>
    <property type="molecule type" value="Genomic_DNA"/>
</dbReference>
<dbReference type="GO" id="GO:0005829">
    <property type="term" value="C:cytosol"/>
    <property type="evidence" value="ECO:0007669"/>
    <property type="project" value="TreeGrafter"/>
</dbReference>
<dbReference type="Pfam" id="PF00294">
    <property type="entry name" value="PfkB"/>
    <property type="match status" value="1"/>
</dbReference>
<evidence type="ECO:0000256" key="5">
    <source>
        <dbReference type="ARBA" id="ARBA00022840"/>
    </source>
</evidence>
<comment type="similarity">
    <text evidence="1 6">Belongs to the carbohydrate kinase PfkB family.</text>
</comment>
<dbReference type="SUPFAM" id="SSF53613">
    <property type="entry name" value="Ribokinase-like"/>
    <property type="match status" value="1"/>
</dbReference>
<keyword evidence="3" id="KW-0547">Nucleotide-binding</keyword>
<proteinExistence type="inferred from homology"/>